<feature type="signal peptide" evidence="1">
    <location>
        <begin position="1"/>
        <end position="22"/>
    </location>
</feature>
<sequence>MPKFLSAVALSLLLISPLQAQAGLTLEWQEDTAVNAQLPTPIRLYKGAGRLPNGSPVKAHYSITELASDQVQLTAAMSETGFRKPSELAAANPERVFVCINGGFFTQTGSVSLLIREGEILARNIHALQRSNRTYYPTRGAFGVDKQRQGSIDWVYHLEQTVYRYPRVSANSLSAAPLPQPSKTYPYKGTIWNKEHAVGGGPILIRNGVRVDNLGHELFPKDIVASVAPRTAIGLTDDNRLIMLVVDGRQPEFSVGVSLEQLTDLLLQLGSVDAMNLDGGGSSVMLVRGEVVNRPSDGRERAVKTALMITERAAIK</sequence>
<accession>A0A2S2E790</accession>
<dbReference type="OrthoDB" id="9809781at2"/>
<evidence type="ECO:0000259" key="2">
    <source>
        <dbReference type="Pfam" id="PF09992"/>
    </source>
</evidence>
<dbReference type="Pfam" id="PF09992">
    <property type="entry name" value="NAGPA"/>
    <property type="match status" value="1"/>
</dbReference>
<dbReference type="EMBL" id="CP029347">
    <property type="protein sequence ID" value="AWL13100.1"/>
    <property type="molecule type" value="Genomic_DNA"/>
</dbReference>
<dbReference type="AlphaFoldDB" id="A0A2S2E790"/>
<proteinExistence type="predicted"/>
<evidence type="ECO:0000256" key="1">
    <source>
        <dbReference type="SAM" id="SignalP"/>
    </source>
</evidence>
<evidence type="ECO:0000313" key="3">
    <source>
        <dbReference type="EMBL" id="AWL13100.1"/>
    </source>
</evidence>
<dbReference type="RefSeq" id="WP_109340620.1">
    <property type="nucleotide sequence ID" value="NZ_CP029347.1"/>
</dbReference>
<gene>
    <name evidence="3" type="ORF">HMF8227_02648</name>
</gene>
<feature type="chain" id="PRO_5015502718" description="Phosphodiester glycosidase domain-containing protein" evidence="1">
    <location>
        <begin position="23"/>
        <end position="316"/>
    </location>
</feature>
<feature type="domain" description="Phosphodiester glycosidase" evidence="2">
    <location>
        <begin position="98"/>
        <end position="310"/>
    </location>
</feature>
<dbReference type="KEGG" id="salh:HMF8227_02648"/>
<protein>
    <recommendedName>
        <fullName evidence="2">Phosphodiester glycosidase domain-containing protein</fullName>
    </recommendedName>
</protein>
<keyword evidence="1" id="KW-0732">Signal</keyword>
<organism evidence="3 4">
    <name type="scientific">Saliniradius amylolyticus</name>
    <dbReference type="NCBI Taxonomy" id="2183582"/>
    <lineage>
        <taxon>Bacteria</taxon>
        <taxon>Pseudomonadati</taxon>
        <taxon>Pseudomonadota</taxon>
        <taxon>Gammaproteobacteria</taxon>
        <taxon>Alteromonadales</taxon>
        <taxon>Alteromonadaceae</taxon>
        <taxon>Saliniradius</taxon>
    </lineage>
</organism>
<dbReference type="PANTHER" id="PTHR40446">
    <property type="entry name" value="N-ACETYLGLUCOSAMINE-1-PHOSPHODIESTER ALPHA-N-ACETYLGLUCOSAMINIDASE"/>
    <property type="match status" value="1"/>
</dbReference>
<evidence type="ECO:0000313" key="4">
    <source>
        <dbReference type="Proteomes" id="UP000245728"/>
    </source>
</evidence>
<name>A0A2S2E790_9ALTE</name>
<keyword evidence="4" id="KW-1185">Reference proteome</keyword>
<dbReference type="Proteomes" id="UP000245728">
    <property type="component" value="Chromosome"/>
</dbReference>
<dbReference type="PANTHER" id="PTHR40446:SF2">
    <property type="entry name" value="N-ACETYLGLUCOSAMINE-1-PHOSPHODIESTER ALPHA-N-ACETYLGLUCOSAMINIDASE"/>
    <property type="match status" value="1"/>
</dbReference>
<dbReference type="InterPro" id="IPR018711">
    <property type="entry name" value="NAGPA"/>
</dbReference>
<reference evidence="3 4" key="1">
    <citation type="submission" date="2018-05" db="EMBL/GenBank/DDBJ databases">
        <title>Salinimonas sp. HMF8227 Genome sequencing and assembly.</title>
        <authorList>
            <person name="Kang H."/>
            <person name="Kang J."/>
            <person name="Cha I."/>
            <person name="Kim H."/>
            <person name="Joh K."/>
        </authorList>
    </citation>
    <scope>NUCLEOTIDE SEQUENCE [LARGE SCALE GENOMIC DNA]</scope>
    <source>
        <strain evidence="3 4">HMF8227</strain>
    </source>
</reference>